<reference evidence="3" key="1">
    <citation type="journal article" date="2022" name="Int. J. Mol. Sci.">
        <title>Draft Genome of Tanacetum Coccineum: Genomic Comparison of Closely Related Tanacetum-Family Plants.</title>
        <authorList>
            <person name="Yamashiro T."/>
            <person name="Shiraishi A."/>
            <person name="Nakayama K."/>
            <person name="Satake H."/>
        </authorList>
    </citation>
    <scope>NUCLEOTIDE SEQUENCE</scope>
</reference>
<organism evidence="3 4">
    <name type="scientific">Tanacetum coccineum</name>
    <dbReference type="NCBI Taxonomy" id="301880"/>
    <lineage>
        <taxon>Eukaryota</taxon>
        <taxon>Viridiplantae</taxon>
        <taxon>Streptophyta</taxon>
        <taxon>Embryophyta</taxon>
        <taxon>Tracheophyta</taxon>
        <taxon>Spermatophyta</taxon>
        <taxon>Magnoliopsida</taxon>
        <taxon>eudicotyledons</taxon>
        <taxon>Gunneridae</taxon>
        <taxon>Pentapetalae</taxon>
        <taxon>asterids</taxon>
        <taxon>campanulids</taxon>
        <taxon>Asterales</taxon>
        <taxon>Asteraceae</taxon>
        <taxon>Asteroideae</taxon>
        <taxon>Anthemideae</taxon>
        <taxon>Anthemidinae</taxon>
        <taxon>Tanacetum</taxon>
    </lineage>
</organism>
<protein>
    <submittedName>
        <fullName evidence="3">Uncharacterized protein</fullName>
    </submittedName>
</protein>
<evidence type="ECO:0000313" key="4">
    <source>
        <dbReference type="Proteomes" id="UP001151760"/>
    </source>
</evidence>
<dbReference type="Proteomes" id="UP001151760">
    <property type="component" value="Unassembled WGS sequence"/>
</dbReference>
<accession>A0ABQ5J8K0</accession>
<name>A0ABQ5J8K0_9ASTR</name>
<sequence>MAWTRRIILLPVALQTYSFASILPLVRLLLVLIVLGSVIQLPLVLSLAFRKSADLFVHTFLKIVYWHLFLKCHQTFHTHNENLYVIFNDSTFSGGGNGEGSAAALLVMHALVDDDVSMKQTHQSQMPMYSHLEGTRSSIGTAEGSVGARCSSSSFSTSSSSLSSLDDSLS</sequence>
<keyword evidence="2" id="KW-0812">Transmembrane</keyword>
<feature type="region of interest" description="Disordered" evidence="1">
    <location>
        <begin position="151"/>
        <end position="170"/>
    </location>
</feature>
<evidence type="ECO:0000256" key="1">
    <source>
        <dbReference type="SAM" id="MobiDB-lite"/>
    </source>
</evidence>
<keyword evidence="2" id="KW-0472">Membrane</keyword>
<keyword evidence="2" id="KW-1133">Transmembrane helix</keyword>
<keyword evidence="4" id="KW-1185">Reference proteome</keyword>
<dbReference type="EMBL" id="BQNB010021634">
    <property type="protein sequence ID" value="GJU08466.1"/>
    <property type="molecule type" value="Genomic_DNA"/>
</dbReference>
<evidence type="ECO:0000313" key="3">
    <source>
        <dbReference type="EMBL" id="GJU08466.1"/>
    </source>
</evidence>
<feature type="transmembrane region" description="Helical" evidence="2">
    <location>
        <begin position="30"/>
        <end position="49"/>
    </location>
</feature>
<evidence type="ECO:0000256" key="2">
    <source>
        <dbReference type="SAM" id="Phobius"/>
    </source>
</evidence>
<comment type="caution">
    <text evidence="3">The sequence shown here is derived from an EMBL/GenBank/DDBJ whole genome shotgun (WGS) entry which is preliminary data.</text>
</comment>
<proteinExistence type="predicted"/>
<gene>
    <name evidence="3" type="ORF">Tco_1124896</name>
</gene>
<reference evidence="3" key="2">
    <citation type="submission" date="2022-01" db="EMBL/GenBank/DDBJ databases">
        <authorList>
            <person name="Yamashiro T."/>
            <person name="Shiraishi A."/>
            <person name="Satake H."/>
            <person name="Nakayama K."/>
        </authorList>
    </citation>
    <scope>NUCLEOTIDE SEQUENCE</scope>
</reference>